<gene>
    <name evidence="2" type="ORF">SAMN02746065_10652</name>
</gene>
<feature type="compositionally biased region" description="Acidic residues" evidence="1">
    <location>
        <begin position="943"/>
        <end position="963"/>
    </location>
</feature>
<dbReference type="Gene3D" id="3.30.420.40">
    <property type="match status" value="2"/>
</dbReference>
<feature type="region of interest" description="Disordered" evidence="1">
    <location>
        <begin position="940"/>
        <end position="963"/>
    </location>
</feature>
<dbReference type="EMBL" id="FWXY01000006">
    <property type="protein sequence ID" value="SMC63385.1"/>
    <property type="molecule type" value="Genomic_DNA"/>
</dbReference>
<reference evidence="2 3" key="1">
    <citation type="submission" date="2017-04" db="EMBL/GenBank/DDBJ databases">
        <authorList>
            <person name="Afonso C.L."/>
            <person name="Miller P.J."/>
            <person name="Scott M.A."/>
            <person name="Spackman E."/>
            <person name="Goraichik I."/>
            <person name="Dimitrov K.M."/>
            <person name="Suarez D.L."/>
            <person name="Swayne D.E."/>
        </authorList>
    </citation>
    <scope>NUCLEOTIDE SEQUENCE [LARGE SCALE GENOMIC DNA]</scope>
    <source>
        <strain evidence="2 3">DSM 3385</strain>
    </source>
</reference>
<evidence type="ECO:0000313" key="3">
    <source>
        <dbReference type="Proteomes" id="UP000192418"/>
    </source>
</evidence>
<dbReference type="AlphaFoldDB" id="A0A1W2ARS1"/>
<dbReference type="Proteomes" id="UP000192418">
    <property type="component" value="Unassembled WGS sequence"/>
</dbReference>
<protein>
    <submittedName>
        <fullName evidence="2">Uncharacterized protein</fullName>
    </submittedName>
</protein>
<evidence type="ECO:0000256" key="1">
    <source>
        <dbReference type="SAM" id="MobiDB-lite"/>
    </source>
</evidence>
<evidence type="ECO:0000313" key="2">
    <source>
        <dbReference type="EMBL" id="SMC63385.1"/>
    </source>
</evidence>
<dbReference type="STRING" id="1121400.SAMN02746065_10652"/>
<proteinExistence type="predicted"/>
<accession>A0A1W2ARS1</accession>
<name>A0A1W2ARS1_9BACT</name>
<keyword evidence="3" id="KW-1185">Reference proteome</keyword>
<sequence length="963" mass="109296">MNNKTIVGCSAFGLQDHVLKIDQETLPLVLRNVIQEPLILADVVLPDNSFGEIQAGKKAKDKRVHSGLHWPVQARIKEDERMSRVPVSCAWRGLVAAGDRPVRWDSGKGSSSFLSAILAAHVTELLTQSHCRPRDTVVLAIPDALDEFGQDALLRDLRKAGFGNIQLLWRPVAAALSWLSAVDQNNAFAPDMDVKEHILVVCLGPDGVEMTPFRLHREQCENGLFVIPVRDRPREIIPLTGFDWAANIFQSAMPGLEIGAFWQVFMNFPHIWESMAQRPLSEKKIWSRQDQWRFWHPGEMMGYHVPTTSARPNHRLRKLLGKSCHILNAKSIGPAVSSQDDLSNLFKDRLQAIPGSRLRGVIISGPLCPQKLPGWIFSADQELREAGIKKPSQASPQIDSVWLAHDQNIWGHGCAEYALRLDRGEPTYVDTLPNLSMLVERRGEHFWLDLVKAATCKGGVPYKPESICGKFAIKAGGKRLQVYLRKDQLDGGRELEWENGGEQEPFPGIDQKITLSGSYDSAITLYREKYKEEDHDGEVLNYIRKLSDHLFGNPFRRVEFSFPSVAHKDISLDLNLEIRPASGLARIELYPSNVGDRNFLRGGRILMDYATMRITDPPPSPKLGWPPLKLIKVDPDASFLNYGKIQIQQYLNTPVCREDLFGDRIFSVEFEGAVDEVKKILTEQRIIFVNGERIILSPPIDQDGCAGNAIGSVTIDRVATKVENDYHNIPIHYERKFLSRMSWLFAKTPDNLKRGIRQYLSSERGDGRDWLYMVDAAARSFTSTEEFEFLYAAILKKINTNHGTPFPINSSRALLRLLTLRKNSPLAMKRKEAKVFTEKTVEIMEQESKKFSNNQKKYPKFFQAALLFLYLLRFRMVDQSFLDGDNPEDRNLFNRAIKCLRTGQCFFSQQNIAGDTAEKIVTAIELFIYYEGSDLPADFYELTSDEEEEEEEEEDDDDDDKGD</sequence>
<organism evidence="2 3">
    <name type="scientific">Desulfocicer vacuolatum DSM 3385</name>
    <dbReference type="NCBI Taxonomy" id="1121400"/>
    <lineage>
        <taxon>Bacteria</taxon>
        <taxon>Pseudomonadati</taxon>
        <taxon>Thermodesulfobacteriota</taxon>
        <taxon>Desulfobacteria</taxon>
        <taxon>Desulfobacterales</taxon>
        <taxon>Desulfobacteraceae</taxon>
        <taxon>Desulfocicer</taxon>
    </lineage>
</organism>